<evidence type="ECO:0000313" key="1">
    <source>
        <dbReference type="EMBL" id="KNE00405.1"/>
    </source>
</evidence>
<reference evidence="2" key="1">
    <citation type="journal article" date="2015" name="BMC Genomics">
        <title>Draft genome of a commonly misdiagnosed multidrug resistant pathogen Candida auris.</title>
        <authorList>
            <person name="Chatterjee S."/>
            <person name="Alampalli S.V."/>
            <person name="Nageshan R.K."/>
            <person name="Chettiar S.T."/>
            <person name="Joshi S."/>
            <person name="Tatu U.S."/>
        </authorList>
    </citation>
    <scope>NUCLEOTIDE SEQUENCE [LARGE SCALE GENOMIC DNA]</scope>
    <source>
        <strain evidence="2">6684</strain>
    </source>
</reference>
<gene>
    <name evidence="1" type="ORF">QG37_02433</name>
</gene>
<sequence>MWVGEFQSARCDLHKGLCLDEPVCLNKDKWQASIAPTSHPGLSFPSDWLEMLGPIANCSEARLYLKLPADKKISSELVSWLRPICWETSL</sequence>
<protein>
    <submittedName>
        <fullName evidence="1">Uncharacterized protein</fullName>
    </submittedName>
</protein>
<comment type="caution">
    <text evidence="1">The sequence shown here is derived from an EMBL/GenBank/DDBJ whole genome shotgun (WGS) entry which is preliminary data.</text>
</comment>
<proteinExistence type="predicted"/>
<dbReference type="AlphaFoldDB" id="A0A0L0P2A2"/>
<evidence type="ECO:0000313" key="2">
    <source>
        <dbReference type="Proteomes" id="UP000037122"/>
    </source>
</evidence>
<dbReference type="VEuPathDB" id="FungiDB:QG37_02433"/>
<organism evidence="1 2">
    <name type="scientific">Candidozyma auris</name>
    <name type="common">Yeast</name>
    <name type="synonym">Candida auris</name>
    <dbReference type="NCBI Taxonomy" id="498019"/>
    <lineage>
        <taxon>Eukaryota</taxon>
        <taxon>Fungi</taxon>
        <taxon>Dikarya</taxon>
        <taxon>Ascomycota</taxon>
        <taxon>Saccharomycotina</taxon>
        <taxon>Pichiomycetes</taxon>
        <taxon>Metschnikowiaceae</taxon>
        <taxon>Candidozyma</taxon>
    </lineage>
</organism>
<accession>A0A0L0P2A2</accession>
<dbReference type="EMBL" id="LGST01000018">
    <property type="protein sequence ID" value="KNE00405.1"/>
    <property type="molecule type" value="Genomic_DNA"/>
</dbReference>
<dbReference type="Proteomes" id="UP000037122">
    <property type="component" value="Unassembled WGS sequence"/>
</dbReference>
<name>A0A0L0P2A2_CANAR</name>